<proteinExistence type="predicted"/>
<organism evidence="1 2">
    <name type="scientific">Cyphomyrmex costatus</name>
    <dbReference type="NCBI Taxonomy" id="456900"/>
    <lineage>
        <taxon>Eukaryota</taxon>
        <taxon>Metazoa</taxon>
        <taxon>Ecdysozoa</taxon>
        <taxon>Arthropoda</taxon>
        <taxon>Hexapoda</taxon>
        <taxon>Insecta</taxon>
        <taxon>Pterygota</taxon>
        <taxon>Neoptera</taxon>
        <taxon>Endopterygota</taxon>
        <taxon>Hymenoptera</taxon>
        <taxon>Apocrita</taxon>
        <taxon>Aculeata</taxon>
        <taxon>Formicoidea</taxon>
        <taxon>Formicidae</taxon>
        <taxon>Myrmicinae</taxon>
        <taxon>Cyphomyrmex</taxon>
    </lineage>
</organism>
<evidence type="ECO:0000313" key="1">
    <source>
        <dbReference type="EMBL" id="KYM94485.1"/>
    </source>
</evidence>
<dbReference type="Proteomes" id="UP000078542">
    <property type="component" value="Unassembled WGS sequence"/>
</dbReference>
<protein>
    <submittedName>
        <fullName evidence="1">Uncharacterized protein</fullName>
    </submittedName>
</protein>
<dbReference type="AlphaFoldDB" id="A0A195C1J4"/>
<dbReference type="EMBL" id="KQ978379">
    <property type="protein sequence ID" value="KYM94485.1"/>
    <property type="molecule type" value="Genomic_DNA"/>
</dbReference>
<sequence length="131" mass="14994">MMRPPIVPCDVTDATAIRVARDQSSDLVGKFGVFVTNLRESMLSAGNKLDILSVISRCEFSMFNAKAVLSLARKFDPKIYTIANFILTCHIIYSYEIIKYVIENYLNHFLRVYEVPVYIHSKQVVQDEMGH</sequence>
<accession>A0A195C1J4</accession>
<reference evidence="1 2" key="1">
    <citation type="submission" date="2016-03" db="EMBL/GenBank/DDBJ databases">
        <title>Cyphomyrmex costatus WGS genome.</title>
        <authorList>
            <person name="Nygaard S."/>
            <person name="Hu H."/>
            <person name="Boomsma J."/>
            <person name="Zhang G."/>
        </authorList>
    </citation>
    <scope>NUCLEOTIDE SEQUENCE [LARGE SCALE GENOMIC DNA]</scope>
    <source>
        <strain evidence="1">MS0001</strain>
        <tissue evidence="1">Whole body</tissue>
    </source>
</reference>
<evidence type="ECO:0000313" key="2">
    <source>
        <dbReference type="Proteomes" id="UP000078542"/>
    </source>
</evidence>
<gene>
    <name evidence="1" type="ORF">ALC62_14928</name>
</gene>
<name>A0A195C1J4_9HYME</name>
<keyword evidence="2" id="KW-1185">Reference proteome</keyword>